<dbReference type="OrthoDB" id="268576at2759"/>
<dbReference type="InterPro" id="IPR022669">
    <property type="entry name" value="Ribosomal_uL2_C"/>
</dbReference>
<dbReference type="GO" id="GO:0003735">
    <property type="term" value="F:structural constituent of ribosome"/>
    <property type="evidence" value="ECO:0007669"/>
    <property type="project" value="InterPro"/>
</dbReference>
<feature type="region of interest" description="Disordered" evidence="8">
    <location>
        <begin position="116"/>
        <end position="144"/>
    </location>
</feature>
<evidence type="ECO:0000256" key="4">
    <source>
        <dbReference type="ARBA" id="ARBA00023128"/>
    </source>
</evidence>
<evidence type="ECO:0000256" key="3">
    <source>
        <dbReference type="ARBA" id="ARBA00022980"/>
    </source>
</evidence>
<feature type="region of interest" description="Disordered" evidence="8">
    <location>
        <begin position="67"/>
        <end position="88"/>
    </location>
</feature>
<evidence type="ECO:0000256" key="2">
    <source>
        <dbReference type="ARBA" id="ARBA00005636"/>
    </source>
</evidence>
<evidence type="ECO:0000313" key="11">
    <source>
        <dbReference type="EMBL" id="PUU81035.1"/>
    </source>
</evidence>
<feature type="compositionally biased region" description="Basic residues" evidence="8">
    <location>
        <begin position="135"/>
        <end position="144"/>
    </location>
</feature>
<keyword evidence="4" id="KW-0496">Mitochondrion</keyword>
<comment type="subcellular location">
    <subcellularLocation>
        <location evidence="1">Mitochondrion</location>
    </subcellularLocation>
</comment>
<keyword evidence="3" id="KW-0689">Ribosomal protein</keyword>
<sequence length="392" mass="42753">MLQPLLSRTLLWRPIPPNQLIDGRLHQLPALVRLASTTPGPPVSTPPLATKPKAPNMSFVNTFTARMKDDSRRRGSGATTSSSRNLKMRTYKPRTPGLRHLKRPIEDHLWKRGPFRPLTFTKKGTGGRNNTGRITCRHKGGGHKRRIRTVDFHRLAPGPHTIDRIERDPGRSAHIALITNNTTSRKSYILAADGLRAGDTVQSYRGGIPDDLMAAMGGRIDPGMLAARTTTKGNCLPMHMIPIGSVVFGVGSKEKGGAVFCRAAGTYATVVAREPTTKSVIIKMQSGEVRRVSKFAAATMGVASNTTWQHRQLGKAGRSRNLGIRPTVRGVAMNACDHPHGGGRGKSKGNKAPVSPWGTPAKAGYKTRPRSKPNKYVVTPRTRNHGKRKNKN</sequence>
<dbReference type="SMART" id="SM01382">
    <property type="entry name" value="Ribosomal_L2_C"/>
    <property type="match status" value="1"/>
</dbReference>
<evidence type="ECO:0000256" key="1">
    <source>
        <dbReference type="ARBA" id="ARBA00004173"/>
    </source>
</evidence>
<keyword evidence="12" id="KW-1185">Reference proteome</keyword>
<accession>A0A2T7A010</accession>
<dbReference type="PROSITE" id="PS00467">
    <property type="entry name" value="RIBOSOMAL_L2"/>
    <property type="match status" value="1"/>
</dbReference>
<reference evidence="11 12" key="1">
    <citation type="submission" date="2017-04" db="EMBL/GenBank/DDBJ databases">
        <title>Draft genome sequence of Tuber borchii Vittad., a whitish edible truffle.</title>
        <authorList>
            <consortium name="DOE Joint Genome Institute"/>
            <person name="Murat C."/>
            <person name="Kuo A."/>
            <person name="Barry K.W."/>
            <person name="Clum A."/>
            <person name="Dockter R.B."/>
            <person name="Fauchery L."/>
            <person name="Iotti M."/>
            <person name="Kohler A."/>
            <person name="Labutti K."/>
            <person name="Lindquist E.A."/>
            <person name="Lipzen A."/>
            <person name="Ohm R.A."/>
            <person name="Wang M."/>
            <person name="Grigoriev I.V."/>
            <person name="Zambonelli A."/>
            <person name="Martin F.M."/>
        </authorList>
    </citation>
    <scope>NUCLEOTIDE SEQUENCE [LARGE SCALE GENOMIC DNA]</scope>
    <source>
        <strain evidence="11 12">Tbo3840</strain>
    </source>
</reference>
<dbReference type="Gene3D" id="2.40.50.140">
    <property type="entry name" value="Nucleic acid-binding proteins"/>
    <property type="match status" value="1"/>
</dbReference>
<dbReference type="Proteomes" id="UP000244722">
    <property type="component" value="Unassembled WGS sequence"/>
</dbReference>
<gene>
    <name evidence="11" type="ORF">B9Z19DRAFT_664087</name>
</gene>
<dbReference type="PANTHER" id="PTHR13691">
    <property type="entry name" value="RIBOSOMAL PROTEIN L2"/>
    <property type="match status" value="1"/>
</dbReference>
<feature type="domain" description="Large ribosomal subunit protein uL2 RNA-binding" evidence="10">
    <location>
        <begin position="127"/>
        <end position="203"/>
    </location>
</feature>
<organism evidence="11 12">
    <name type="scientific">Tuber borchii</name>
    <name type="common">White truffle</name>
    <dbReference type="NCBI Taxonomy" id="42251"/>
    <lineage>
        <taxon>Eukaryota</taxon>
        <taxon>Fungi</taxon>
        <taxon>Dikarya</taxon>
        <taxon>Ascomycota</taxon>
        <taxon>Pezizomycotina</taxon>
        <taxon>Pezizomycetes</taxon>
        <taxon>Pezizales</taxon>
        <taxon>Tuberaceae</taxon>
        <taxon>Tuber</taxon>
    </lineage>
</organism>
<dbReference type="InterPro" id="IPR022666">
    <property type="entry name" value="Ribosomal_uL2_RNA-bd_dom"/>
</dbReference>
<evidence type="ECO:0000256" key="5">
    <source>
        <dbReference type="ARBA" id="ARBA00023274"/>
    </source>
</evidence>
<comment type="caution">
    <text evidence="11">The sequence shown here is derived from an EMBL/GenBank/DDBJ whole genome shotgun (WGS) entry which is preliminary data.</text>
</comment>
<evidence type="ECO:0000256" key="7">
    <source>
        <dbReference type="ARBA" id="ARBA00069872"/>
    </source>
</evidence>
<comment type="similarity">
    <text evidence="2">Belongs to the universal ribosomal protein uL2 family.</text>
</comment>
<feature type="domain" description="Large ribosomal subunit protein uL2 C-terminal" evidence="9">
    <location>
        <begin position="230"/>
        <end position="360"/>
    </location>
</feature>
<dbReference type="FunFam" id="4.10.950.10:FF:000001">
    <property type="entry name" value="50S ribosomal protein L2"/>
    <property type="match status" value="1"/>
</dbReference>
<dbReference type="Pfam" id="PF00181">
    <property type="entry name" value="Ribosomal_L2_N"/>
    <property type="match status" value="1"/>
</dbReference>
<keyword evidence="5" id="KW-0687">Ribonucleoprotein</keyword>
<dbReference type="GO" id="GO:0005762">
    <property type="term" value="C:mitochondrial large ribosomal subunit"/>
    <property type="evidence" value="ECO:0007669"/>
    <property type="project" value="TreeGrafter"/>
</dbReference>
<proteinExistence type="inferred from homology"/>
<dbReference type="InterPro" id="IPR022671">
    <property type="entry name" value="Ribosomal_uL2_CS"/>
</dbReference>
<dbReference type="NCBIfam" id="TIGR01171">
    <property type="entry name" value="rplB_bact"/>
    <property type="match status" value="1"/>
</dbReference>
<dbReference type="InterPro" id="IPR002171">
    <property type="entry name" value="Ribosomal_uL2"/>
</dbReference>
<protein>
    <recommendedName>
        <fullName evidence="7">Large ribosomal subunit protein uL2m</fullName>
    </recommendedName>
</protein>
<dbReference type="GO" id="GO:0003723">
    <property type="term" value="F:RNA binding"/>
    <property type="evidence" value="ECO:0007669"/>
    <property type="project" value="InterPro"/>
</dbReference>
<dbReference type="InterPro" id="IPR005880">
    <property type="entry name" value="Ribosomal_uL2_bac/org-type"/>
</dbReference>
<feature type="compositionally biased region" description="Basic residues" evidence="8">
    <location>
        <begin position="382"/>
        <end position="392"/>
    </location>
</feature>
<comment type="function">
    <text evidence="6">Component of the mitochondrial ribosome (mitoribosome), a dedicated translation machinery responsible for the synthesis of mitochondrial genome-encoded proteins, including at least some of the essential transmembrane subunits of the mitochondrial respiratory chain. The mitoribosomes are attached to the mitochondrial inner membrane and translation products are cotranslationally integrated into the membrane.</text>
</comment>
<feature type="region of interest" description="Disordered" evidence="8">
    <location>
        <begin position="333"/>
        <end position="392"/>
    </location>
</feature>
<dbReference type="SUPFAM" id="SSF50104">
    <property type="entry name" value="Translation proteins SH3-like domain"/>
    <property type="match status" value="1"/>
</dbReference>
<evidence type="ECO:0000256" key="8">
    <source>
        <dbReference type="SAM" id="MobiDB-lite"/>
    </source>
</evidence>
<dbReference type="GO" id="GO:0016740">
    <property type="term" value="F:transferase activity"/>
    <property type="evidence" value="ECO:0007669"/>
    <property type="project" value="InterPro"/>
</dbReference>
<dbReference type="EMBL" id="NESQ01000052">
    <property type="protein sequence ID" value="PUU81035.1"/>
    <property type="molecule type" value="Genomic_DNA"/>
</dbReference>
<dbReference type="InterPro" id="IPR014726">
    <property type="entry name" value="Ribosomal_uL2_dom3"/>
</dbReference>
<evidence type="ECO:0000259" key="9">
    <source>
        <dbReference type="SMART" id="SM01382"/>
    </source>
</evidence>
<dbReference type="Gene3D" id="2.30.30.30">
    <property type="match status" value="1"/>
</dbReference>
<dbReference type="AlphaFoldDB" id="A0A2T7A010"/>
<evidence type="ECO:0000313" key="12">
    <source>
        <dbReference type="Proteomes" id="UP000244722"/>
    </source>
</evidence>
<dbReference type="PANTHER" id="PTHR13691:SF5">
    <property type="entry name" value="LARGE RIBOSOMAL SUBUNIT PROTEIN UL2M"/>
    <property type="match status" value="1"/>
</dbReference>
<dbReference type="InterPro" id="IPR012340">
    <property type="entry name" value="NA-bd_OB-fold"/>
</dbReference>
<dbReference type="GO" id="GO:0032543">
    <property type="term" value="P:mitochondrial translation"/>
    <property type="evidence" value="ECO:0007669"/>
    <property type="project" value="TreeGrafter"/>
</dbReference>
<name>A0A2T7A010_TUBBO</name>
<dbReference type="SUPFAM" id="SSF50249">
    <property type="entry name" value="Nucleic acid-binding proteins"/>
    <property type="match status" value="1"/>
</dbReference>
<dbReference type="InterPro" id="IPR008991">
    <property type="entry name" value="Translation_prot_SH3-like_sf"/>
</dbReference>
<dbReference type="InterPro" id="IPR014722">
    <property type="entry name" value="Rib_uL2_dom2"/>
</dbReference>
<evidence type="ECO:0000256" key="6">
    <source>
        <dbReference type="ARBA" id="ARBA00037226"/>
    </source>
</evidence>
<dbReference type="SMART" id="SM01383">
    <property type="entry name" value="Ribosomal_L2"/>
    <property type="match status" value="1"/>
</dbReference>
<dbReference type="Pfam" id="PF03947">
    <property type="entry name" value="Ribosomal_L2_C"/>
    <property type="match status" value="1"/>
</dbReference>
<dbReference type="Gene3D" id="4.10.950.10">
    <property type="entry name" value="Ribosomal protein L2, domain 3"/>
    <property type="match status" value="1"/>
</dbReference>
<evidence type="ECO:0000259" key="10">
    <source>
        <dbReference type="SMART" id="SM01383"/>
    </source>
</evidence>
<dbReference type="FunFam" id="2.40.50.140:FF:000128">
    <property type="entry name" value="50S ribosomal protein L2"/>
    <property type="match status" value="1"/>
</dbReference>
<dbReference type="STRING" id="42251.A0A2T7A010"/>